<evidence type="ECO:0008006" key="4">
    <source>
        <dbReference type="Google" id="ProtNLM"/>
    </source>
</evidence>
<accession>A0A4Y6PZY3</accession>
<name>A0A4Y6PZY3_PERCE</name>
<reference evidence="2 3" key="1">
    <citation type="submission" date="2019-06" db="EMBL/GenBank/DDBJ databases">
        <title>Persicimonas caeni gen. nov., sp. nov., a predatory bacterium isolated from solar saltern.</title>
        <authorList>
            <person name="Wang S."/>
        </authorList>
    </citation>
    <scope>NUCLEOTIDE SEQUENCE [LARGE SCALE GENOMIC DNA]</scope>
    <source>
        <strain evidence="2 3">YN101</strain>
    </source>
</reference>
<gene>
    <name evidence="2" type="ORF">FIV42_24680</name>
</gene>
<evidence type="ECO:0000313" key="2">
    <source>
        <dbReference type="EMBL" id="QDG53823.1"/>
    </source>
</evidence>
<accession>A0A5B8YBJ1</accession>
<dbReference type="OrthoDB" id="5449958at2"/>
<evidence type="ECO:0000256" key="1">
    <source>
        <dbReference type="SAM" id="SignalP"/>
    </source>
</evidence>
<dbReference type="AlphaFoldDB" id="A0A4Y6PZY3"/>
<keyword evidence="1" id="KW-0732">Signal</keyword>
<sequence length="257" mass="28085">MRAPPTIRRILRVSLFLAVALLANLVARSAVAAEPEDGWRVGIAPFFWAGGANGRLSVDKHEVEVNKNFDQIFADLDFAGSLAVEVGRGAWSVVVEGLYVDVSTDEASPRPDGEFAQVDLQDWLVSGVVGWRLFGSSWGFFEAMAGARYTDVSVDLAIERSGRSFAPSRDANWLDPVIGLRGRVWLAEPLFLAYRLDAGGFSVGADLSSVGTAELGYTLGPAELRLGYRYLYLRYDDEDFDYDAVHQGPVLGVGFRL</sequence>
<proteinExistence type="predicted"/>
<feature type="signal peptide" evidence="1">
    <location>
        <begin position="1"/>
        <end position="32"/>
    </location>
</feature>
<organism evidence="2 3">
    <name type="scientific">Persicimonas caeni</name>
    <dbReference type="NCBI Taxonomy" id="2292766"/>
    <lineage>
        <taxon>Bacteria</taxon>
        <taxon>Deltaproteobacteria</taxon>
        <taxon>Bradymonadales</taxon>
        <taxon>Bradymonadaceae</taxon>
        <taxon>Persicimonas</taxon>
    </lineage>
</organism>
<feature type="chain" id="PRO_5030106778" description="Outer membrane protein beta-barrel domain-containing protein" evidence="1">
    <location>
        <begin position="33"/>
        <end position="257"/>
    </location>
</feature>
<keyword evidence="3" id="KW-1185">Reference proteome</keyword>
<protein>
    <recommendedName>
        <fullName evidence="4">Outer membrane protein beta-barrel domain-containing protein</fullName>
    </recommendedName>
</protein>
<dbReference type="EMBL" id="CP041186">
    <property type="protein sequence ID" value="QDG53823.1"/>
    <property type="molecule type" value="Genomic_DNA"/>
</dbReference>
<evidence type="ECO:0000313" key="3">
    <source>
        <dbReference type="Proteomes" id="UP000315995"/>
    </source>
</evidence>
<dbReference type="RefSeq" id="WP_141200277.1">
    <property type="nucleotide sequence ID" value="NZ_CP041186.1"/>
</dbReference>
<dbReference type="Proteomes" id="UP000315995">
    <property type="component" value="Chromosome"/>
</dbReference>